<protein>
    <recommendedName>
        <fullName evidence="4">Fimbrial assembly family protein</fullName>
    </recommendedName>
</protein>
<evidence type="ECO:0000256" key="1">
    <source>
        <dbReference type="SAM" id="Phobius"/>
    </source>
</evidence>
<evidence type="ECO:0000313" key="3">
    <source>
        <dbReference type="Proteomes" id="UP000034224"/>
    </source>
</evidence>
<dbReference type="STRING" id="1618665.UY55_C0001G0118"/>
<gene>
    <name evidence="2" type="ORF">UY55_C0001G0118</name>
</gene>
<feature type="transmembrane region" description="Helical" evidence="1">
    <location>
        <begin position="25"/>
        <end position="45"/>
    </location>
</feature>
<keyword evidence="1" id="KW-1133">Transmembrane helix</keyword>
<keyword evidence="1" id="KW-0472">Membrane</keyword>
<keyword evidence="1" id="KW-0812">Transmembrane</keyword>
<comment type="caution">
    <text evidence="2">The sequence shown here is derived from an EMBL/GenBank/DDBJ whole genome shotgun (WGS) entry which is preliminary data.</text>
</comment>
<dbReference type="EMBL" id="LCQK01000001">
    <property type="protein sequence ID" value="KKW15364.1"/>
    <property type="molecule type" value="Genomic_DNA"/>
</dbReference>
<reference evidence="2 3" key="1">
    <citation type="journal article" date="2015" name="Nature">
        <title>rRNA introns, odd ribosomes, and small enigmatic genomes across a large radiation of phyla.</title>
        <authorList>
            <person name="Brown C.T."/>
            <person name="Hug L.A."/>
            <person name="Thomas B.C."/>
            <person name="Sharon I."/>
            <person name="Castelle C.J."/>
            <person name="Singh A."/>
            <person name="Wilkins M.J."/>
            <person name="Williams K.H."/>
            <person name="Banfield J.F."/>
        </authorList>
    </citation>
    <scope>NUCLEOTIDE SEQUENCE [LARGE SCALE GENOMIC DNA]</scope>
</reference>
<organism evidence="2 3">
    <name type="scientific">Candidatus Jorgensenbacteria bacterium GW2011_GWB1_50_10</name>
    <dbReference type="NCBI Taxonomy" id="1618665"/>
    <lineage>
        <taxon>Bacteria</taxon>
        <taxon>Candidatus Joergenseniibacteriota</taxon>
    </lineage>
</organism>
<name>A0A0G1Z8K9_9BACT</name>
<accession>A0A0G1Z8K9</accession>
<proteinExistence type="predicted"/>
<evidence type="ECO:0000313" key="2">
    <source>
        <dbReference type="EMBL" id="KKW15364.1"/>
    </source>
</evidence>
<dbReference type="AlphaFoldDB" id="A0A0G1Z8K9"/>
<evidence type="ECO:0008006" key="4">
    <source>
        <dbReference type="Google" id="ProtNLM"/>
    </source>
</evidence>
<sequence length="186" mass="21175">MTEFSPQNSLREQFVTENIPVGFPWRLFTFSLILFLFSIFVFFGLRFGYASYLTNQTSALDKKIQDLSSRVSVEDQARFIGFYSQLANLKKILDRHGFPGNTFSFLEKQTVGEVFYTDADFRAEDSKLILKGLAVSSEVLIAQLSLFDRAPEVANVFLNQTNVDRGGVTFTLTLDFKPDFFQKTAP</sequence>
<dbReference type="Proteomes" id="UP000034224">
    <property type="component" value="Unassembled WGS sequence"/>
</dbReference>